<sequence>MAPTDILLPRDCAGASTDARNKLRKGHTVRLAGKTCPRVKVAGRQLAGINSRRSLPAALEA</sequence>
<accession>A0A2S7J1N6</accession>
<name>A0A2S7J1N6_9HYPH</name>
<reference evidence="1 2" key="1">
    <citation type="submission" date="2018-02" db="EMBL/GenBank/DDBJ databases">
        <title>Draft genome sequence of Ochrobactrum oryzae found in Brazil.</title>
        <authorList>
            <person name="Cerdeira L."/>
            <person name="Andrade F."/>
            <person name="Zacariotto T."/>
            <person name="Barbosa B."/>
            <person name="Santos S."/>
            <person name="Cassetari V."/>
            <person name="Lincopan N."/>
        </authorList>
    </citation>
    <scope>NUCLEOTIDE SEQUENCE [LARGE SCALE GENOMIC DNA]</scope>
    <source>
        <strain evidence="1 2">OA447</strain>
    </source>
</reference>
<gene>
    <name evidence="1" type="ORF">C3731_07475</name>
</gene>
<organism evidence="1 2">
    <name type="scientific">Brucella oryzae</name>
    <dbReference type="NCBI Taxonomy" id="335286"/>
    <lineage>
        <taxon>Bacteria</taxon>
        <taxon>Pseudomonadati</taxon>
        <taxon>Pseudomonadota</taxon>
        <taxon>Alphaproteobacteria</taxon>
        <taxon>Hyphomicrobiales</taxon>
        <taxon>Brucellaceae</taxon>
        <taxon>Brucella/Ochrobactrum group</taxon>
        <taxon>Brucella</taxon>
    </lineage>
</organism>
<dbReference type="RefSeq" id="WP_104755075.1">
    <property type="nucleotide sequence ID" value="NZ_JAGSIC010000007.1"/>
</dbReference>
<comment type="caution">
    <text evidence="1">The sequence shown here is derived from an EMBL/GenBank/DDBJ whole genome shotgun (WGS) entry which is preliminary data.</text>
</comment>
<keyword evidence="2" id="KW-1185">Reference proteome</keyword>
<dbReference type="Proteomes" id="UP000238493">
    <property type="component" value="Unassembled WGS sequence"/>
</dbReference>
<evidence type="ECO:0000313" key="1">
    <source>
        <dbReference type="EMBL" id="PQA74167.1"/>
    </source>
</evidence>
<proteinExistence type="predicted"/>
<dbReference type="AlphaFoldDB" id="A0A2S7J1N6"/>
<protein>
    <submittedName>
        <fullName evidence="1">Uncharacterized protein</fullName>
    </submittedName>
</protein>
<evidence type="ECO:0000313" key="2">
    <source>
        <dbReference type="Proteomes" id="UP000238493"/>
    </source>
</evidence>
<dbReference type="EMBL" id="PTRC01000012">
    <property type="protein sequence ID" value="PQA74167.1"/>
    <property type="molecule type" value="Genomic_DNA"/>
</dbReference>